<dbReference type="EMBL" id="CAJVPQ010000333">
    <property type="protein sequence ID" value="CAG8471966.1"/>
    <property type="molecule type" value="Genomic_DNA"/>
</dbReference>
<organism evidence="1 2">
    <name type="scientific">Funneliformis caledonium</name>
    <dbReference type="NCBI Taxonomy" id="1117310"/>
    <lineage>
        <taxon>Eukaryota</taxon>
        <taxon>Fungi</taxon>
        <taxon>Fungi incertae sedis</taxon>
        <taxon>Mucoromycota</taxon>
        <taxon>Glomeromycotina</taxon>
        <taxon>Glomeromycetes</taxon>
        <taxon>Glomerales</taxon>
        <taxon>Glomeraceae</taxon>
        <taxon>Funneliformis</taxon>
    </lineage>
</organism>
<name>A0A9N8Z4I7_9GLOM</name>
<gene>
    <name evidence="1" type="ORF">FCALED_LOCUS2268</name>
</gene>
<accession>A0A9N8Z4I7</accession>
<sequence length="149" mass="16732">MAKDLLKNYGWRIYFSTINDWIYVIEEIISFCYNNRTPFCYYGCLLLSCEWIRFDVRSKPSSQGSGKKVAVVDTLIGSSANTSSNLNENNNNELTTDARMNATIEDARNGTSAELPGSLSGHEADDFIEQIMEESEQMITLSEEPSTST</sequence>
<reference evidence="1" key="1">
    <citation type="submission" date="2021-06" db="EMBL/GenBank/DDBJ databases">
        <authorList>
            <person name="Kallberg Y."/>
            <person name="Tangrot J."/>
            <person name="Rosling A."/>
        </authorList>
    </citation>
    <scope>NUCLEOTIDE SEQUENCE</scope>
    <source>
        <strain evidence="1">UK204</strain>
    </source>
</reference>
<evidence type="ECO:0000313" key="1">
    <source>
        <dbReference type="EMBL" id="CAG8471966.1"/>
    </source>
</evidence>
<evidence type="ECO:0000313" key="2">
    <source>
        <dbReference type="Proteomes" id="UP000789570"/>
    </source>
</evidence>
<proteinExistence type="predicted"/>
<comment type="caution">
    <text evidence="1">The sequence shown here is derived from an EMBL/GenBank/DDBJ whole genome shotgun (WGS) entry which is preliminary data.</text>
</comment>
<keyword evidence="2" id="KW-1185">Reference proteome</keyword>
<protein>
    <submittedName>
        <fullName evidence="1">16525_t:CDS:1</fullName>
    </submittedName>
</protein>
<dbReference type="AlphaFoldDB" id="A0A9N8Z4I7"/>
<dbReference type="Proteomes" id="UP000789570">
    <property type="component" value="Unassembled WGS sequence"/>
</dbReference>